<protein>
    <submittedName>
        <fullName evidence="10">Serine protease 27-like</fullName>
    </submittedName>
</protein>
<organism evidence="10 11">
    <name type="scientific">Nothobranchius furzeri</name>
    <name type="common">Turquoise killifish</name>
    <dbReference type="NCBI Taxonomy" id="105023"/>
    <lineage>
        <taxon>Eukaryota</taxon>
        <taxon>Metazoa</taxon>
        <taxon>Chordata</taxon>
        <taxon>Craniata</taxon>
        <taxon>Vertebrata</taxon>
        <taxon>Euteleostomi</taxon>
        <taxon>Actinopterygii</taxon>
        <taxon>Neopterygii</taxon>
        <taxon>Teleostei</taxon>
        <taxon>Neoteleostei</taxon>
        <taxon>Acanthomorphata</taxon>
        <taxon>Ovalentaria</taxon>
        <taxon>Atherinomorphae</taxon>
        <taxon>Cyprinodontiformes</taxon>
        <taxon>Nothobranchiidae</taxon>
        <taxon>Nothobranchius</taxon>
    </lineage>
</organism>
<dbReference type="SMART" id="SM00020">
    <property type="entry name" value="Tryp_SPc"/>
    <property type="match status" value="1"/>
</dbReference>
<dbReference type="InterPro" id="IPR033116">
    <property type="entry name" value="TRYPSIN_SER"/>
</dbReference>
<dbReference type="AlphaFoldDB" id="A0A8C6L8E5"/>
<keyword evidence="11" id="KW-1185">Reference proteome</keyword>
<evidence type="ECO:0000256" key="6">
    <source>
        <dbReference type="ARBA" id="ARBA00023180"/>
    </source>
</evidence>
<dbReference type="Pfam" id="PF00089">
    <property type="entry name" value="Trypsin"/>
    <property type="match status" value="2"/>
</dbReference>
<dbReference type="PANTHER" id="PTHR24253">
    <property type="entry name" value="TRANSMEMBRANE PROTEASE SERINE"/>
    <property type="match status" value="1"/>
</dbReference>
<dbReference type="PROSITE" id="PS50240">
    <property type="entry name" value="TRYPSIN_DOM"/>
    <property type="match status" value="1"/>
</dbReference>
<keyword evidence="5" id="KW-1015">Disulfide bond</keyword>
<dbReference type="InterPro" id="IPR018114">
    <property type="entry name" value="TRYPSIN_HIS"/>
</dbReference>
<feature type="domain" description="Peptidase S1" evidence="9">
    <location>
        <begin position="36"/>
        <end position="295"/>
    </location>
</feature>
<dbReference type="SUPFAM" id="SSF50494">
    <property type="entry name" value="Trypsin-like serine proteases"/>
    <property type="match status" value="1"/>
</dbReference>
<dbReference type="PROSITE" id="PS00134">
    <property type="entry name" value="TRYPSIN_HIS"/>
    <property type="match status" value="1"/>
</dbReference>
<dbReference type="Gene3D" id="2.40.10.10">
    <property type="entry name" value="Trypsin-like serine proteases"/>
    <property type="match status" value="1"/>
</dbReference>
<evidence type="ECO:0000256" key="1">
    <source>
        <dbReference type="ARBA" id="ARBA00022670"/>
    </source>
</evidence>
<reference evidence="10" key="2">
    <citation type="submission" date="2025-08" db="UniProtKB">
        <authorList>
            <consortium name="Ensembl"/>
        </authorList>
    </citation>
    <scope>IDENTIFICATION</scope>
</reference>
<keyword evidence="6" id="KW-0325">Glycoprotein</keyword>
<evidence type="ECO:0000313" key="10">
    <source>
        <dbReference type="Ensembl" id="ENSNFUP00015013766.1"/>
    </source>
</evidence>
<keyword evidence="4 7" id="KW-0720">Serine protease</keyword>
<reference evidence="10" key="3">
    <citation type="submission" date="2025-09" db="UniProtKB">
        <authorList>
            <consortium name="Ensembl"/>
        </authorList>
    </citation>
    <scope>IDENTIFICATION</scope>
</reference>
<dbReference type="InterPro" id="IPR001254">
    <property type="entry name" value="Trypsin_dom"/>
</dbReference>
<evidence type="ECO:0000256" key="2">
    <source>
        <dbReference type="ARBA" id="ARBA00022729"/>
    </source>
</evidence>
<dbReference type="GO" id="GO:0004252">
    <property type="term" value="F:serine-type endopeptidase activity"/>
    <property type="evidence" value="ECO:0007669"/>
    <property type="project" value="InterPro"/>
</dbReference>
<evidence type="ECO:0000256" key="5">
    <source>
        <dbReference type="ARBA" id="ARBA00023157"/>
    </source>
</evidence>
<dbReference type="GeneTree" id="ENSGT00940000163852"/>
<reference evidence="10" key="1">
    <citation type="submission" date="2014-08" db="EMBL/GenBank/DDBJ databases">
        <authorList>
            <person name="Senf B."/>
            <person name="Petzold A."/>
            <person name="Downie B.R."/>
            <person name="Koch P."/>
            <person name="Platzer M."/>
        </authorList>
    </citation>
    <scope>NUCLEOTIDE SEQUENCE [LARGE SCALE GENOMIC DNA]</scope>
    <source>
        <strain evidence="10">GRZ</strain>
    </source>
</reference>
<evidence type="ECO:0000256" key="4">
    <source>
        <dbReference type="ARBA" id="ARBA00022825"/>
    </source>
</evidence>
<dbReference type="InterPro" id="IPR009003">
    <property type="entry name" value="Peptidase_S1_PA"/>
</dbReference>
<dbReference type="InterPro" id="IPR001314">
    <property type="entry name" value="Peptidase_S1A"/>
</dbReference>
<dbReference type="Ensembl" id="ENSNFUT00015014455.1">
    <property type="protein sequence ID" value="ENSNFUP00015013766.1"/>
    <property type="gene ID" value="ENSNFUG00015006725.1"/>
</dbReference>
<dbReference type="PRINTS" id="PR00722">
    <property type="entry name" value="CHYMOTRYPSIN"/>
</dbReference>
<accession>A0A8C6L8E5</accession>
<dbReference type="CDD" id="cd00190">
    <property type="entry name" value="Tryp_SPc"/>
    <property type="match status" value="1"/>
</dbReference>
<proteinExistence type="predicted"/>
<evidence type="ECO:0000313" key="11">
    <source>
        <dbReference type="Proteomes" id="UP000694548"/>
    </source>
</evidence>
<gene>
    <name evidence="10" type="primary">LOC107376998</name>
</gene>
<evidence type="ECO:0000256" key="8">
    <source>
        <dbReference type="SAM" id="SignalP"/>
    </source>
</evidence>
<dbReference type="InterPro" id="IPR043504">
    <property type="entry name" value="Peptidase_S1_PA_chymotrypsin"/>
</dbReference>
<evidence type="ECO:0000259" key="9">
    <source>
        <dbReference type="PROSITE" id="PS50240"/>
    </source>
</evidence>
<keyword evidence="3 7" id="KW-0378">Hydrolase</keyword>
<evidence type="ECO:0000256" key="7">
    <source>
        <dbReference type="RuleBase" id="RU363034"/>
    </source>
</evidence>
<name>A0A8C6L8E5_NOTFU</name>
<dbReference type="FunFam" id="2.40.10.10:FF:000003">
    <property type="entry name" value="Transmembrane serine protease 3"/>
    <property type="match status" value="1"/>
</dbReference>
<dbReference type="GO" id="GO:0006508">
    <property type="term" value="P:proteolysis"/>
    <property type="evidence" value="ECO:0007669"/>
    <property type="project" value="UniProtKB-KW"/>
</dbReference>
<dbReference type="PROSITE" id="PS00135">
    <property type="entry name" value="TRYPSIN_SER"/>
    <property type="match status" value="1"/>
</dbReference>
<keyword evidence="2 8" id="KW-0732">Signal</keyword>
<keyword evidence="1 7" id="KW-0645">Protease</keyword>
<feature type="signal peptide" evidence="8">
    <location>
        <begin position="1"/>
        <end position="22"/>
    </location>
</feature>
<sequence length="353" mass="38691">MALQKLVAVFAVILLINKGCHSRNSGCGNAALNTRIVGGQTAVPGSWPWQIVFKNADFFFCGGSVINNQWLLTAAHCAPSIDPDTTSVHLGIFYLNSFNPGEVIRSVAEVHCNPGYNSQTYNNDICLVKMSAPVNFTEFIQPICLADENSTFYDELSVWVTGFGITSKLFNISFFQQYCSLVPYQVLTLFYFQLGLGAVADTLQEVSVPIIGNNRCHCYNQAYSTVTDNMMCAGVEAGGKDSCQGDSGGPLVSLYEGLWVQAGIVSFGDDCALPMRPGVYTRLSQYQKWISDTVTGKKPGFVTFTSTGFDNDWFFSCDSSVFSSGENLRHFTHLTILSVFSLILQFFVSNGKM</sequence>
<dbReference type="Proteomes" id="UP000694548">
    <property type="component" value="Chromosome sgr04"/>
</dbReference>
<evidence type="ECO:0000256" key="3">
    <source>
        <dbReference type="ARBA" id="ARBA00022801"/>
    </source>
</evidence>
<dbReference type="PANTHER" id="PTHR24253:SF144">
    <property type="entry name" value="CHYMOTRYPSIN-LIKE PROTEASE CTRL-1-RELATED"/>
    <property type="match status" value="1"/>
</dbReference>
<feature type="chain" id="PRO_5034281910" evidence="8">
    <location>
        <begin position="23"/>
        <end position="353"/>
    </location>
</feature>